<organism evidence="3 4">
    <name type="scientific">Chryseobacterium bernardetii</name>
    <dbReference type="NCBI Taxonomy" id="1241978"/>
    <lineage>
        <taxon>Bacteria</taxon>
        <taxon>Pseudomonadati</taxon>
        <taxon>Bacteroidota</taxon>
        <taxon>Flavobacteriia</taxon>
        <taxon>Flavobacteriales</taxon>
        <taxon>Weeksellaceae</taxon>
        <taxon>Chryseobacterium group</taxon>
        <taxon>Chryseobacterium</taxon>
    </lineage>
</organism>
<evidence type="ECO:0000313" key="4">
    <source>
        <dbReference type="Proteomes" id="UP000271193"/>
    </source>
</evidence>
<dbReference type="PANTHER" id="PTHR34606">
    <property type="entry name" value="BON DOMAIN-CONTAINING PROTEIN"/>
    <property type="match status" value="1"/>
</dbReference>
<keyword evidence="1" id="KW-0732">Signal</keyword>
<feature type="domain" description="BON" evidence="2">
    <location>
        <begin position="149"/>
        <end position="216"/>
    </location>
</feature>
<proteinExistence type="predicted"/>
<reference evidence="4" key="1">
    <citation type="submission" date="2018-11" db="EMBL/GenBank/DDBJ databases">
        <title>Proposal to divide the Flavobacteriaceae and reorganize its genera based on Amino Acid Identity values calculated from whole genome sequences.</title>
        <authorList>
            <person name="Nicholson A.C."/>
            <person name="Gulvik C.A."/>
            <person name="Whitney A.M."/>
            <person name="Humrighouse B.W."/>
            <person name="Bell M."/>
            <person name="Holmes B."/>
            <person name="Steigerwalt A.G."/>
            <person name="Villarma A."/>
            <person name="Sheth M."/>
            <person name="Batra D."/>
            <person name="Pryor J."/>
            <person name="Bernardet J.-F."/>
            <person name="Hugo C."/>
            <person name="Kampfer P."/>
            <person name="Newman J."/>
            <person name="McQuiston J.R."/>
        </authorList>
    </citation>
    <scope>NUCLEOTIDE SEQUENCE [LARGE SCALE GENOMIC DNA]</scope>
    <source>
        <strain evidence="4">G0229</strain>
    </source>
</reference>
<dbReference type="GeneID" id="99066511"/>
<evidence type="ECO:0000259" key="2">
    <source>
        <dbReference type="PROSITE" id="PS50914"/>
    </source>
</evidence>
<protein>
    <submittedName>
        <fullName evidence="3">BON domain-containing protein</fullName>
    </submittedName>
</protein>
<evidence type="ECO:0000256" key="1">
    <source>
        <dbReference type="ARBA" id="ARBA00022729"/>
    </source>
</evidence>
<dbReference type="Gene3D" id="3.30.1340.30">
    <property type="match status" value="3"/>
</dbReference>
<dbReference type="OrthoDB" id="870892at2"/>
<dbReference type="InterPro" id="IPR051686">
    <property type="entry name" value="Lipoprotein_DolP"/>
</dbReference>
<gene>
    <name evidence="3" type="ORF">EG339_17020</name>
</gene>
<accession>A0A3G6TA97</accession>
<evidence type="ECO:0000313" key="3">
    <source>
        <dbReference type="EMBL" id="AZB26172.1"/>
    </source>
</evidence>
<name>A0A3G6TA97_9FLAO</name>
<dbReference type="RefSeq" id="WP_123871111.1">
    <property type="nucleotide sequence ID" value="NZ_CP033931.1"/>
</dbReference>
<keyword evidence="4" id="KW-1185">Reference proteome</keyword>
<sequence length="220" mass="24360">MKTNEQLQKDVQEAIKWEPLLHPAEIGVTAADGVVSLTGTVDSFAKKKQAENAARNVAGVKVLVENIQVKLPDSKAKTDVEIGAEIISAFTSNVIIPQDKIKVKVENGWVDLDGELPWDYQREITENAIQFLPGIKGIFNNITINPDTNDTVSKKKVEEALKRSAVDEREITVSVSGTTVTLTGTVHSWQQKEEAGRIAWKTPGIKHLKNKLEVDYEYNL</sequence>
<feature type="domain" description="BON" evidence="2">
    <location>
        <begin position="78"/>
        <end position="146"/>
    </location>
</feature>
<dbReference type="AlphaFoldDB" id="A0A3G6TA97"/>
<dbReference type="Pfam" id="PF04972">
    <property type="entry name" value="BON"/>
    <property type="match status" value="3"/>
</dbReference>
<dbReference type="Proteomes" id="UP000271193">
    <property type="component" value="Chromosome"/>
</dbReference>
<dbReference type="KEGG" id="cben:EG339_17020"/>
<dbReference type="SMART" id="SM00749">
    <property type="entry name" value="BON"/>
    <property type="match status" value="2"/>
</dbReference>
<dbReference type="InterPro" id="IPR007055">
    <property type="entry name" value="BON_dom"/>
</dbReference>
<dbReference type="PANTHER" id="PTHR34606:SF4">
    <property type="entry name" value="OUTER MEMBRANE LIPOPROTEIN DOLP"/>
    <property type="match status" value="1"/>
</dbReference>
<feature type="domain" description="BON" evidence="2">
    <location>
        <begin position="3"/>
        <end position="71"/>
    </location>
</feature>
<dbReference type="PROSITE" id="PS50914">
    <property type="entry name" value="BON"/>
    <property type="match status" value="3"/>
</dbReference>
<dbReference type="EMBL" id="CP033932">
    <property type="protein sequence ID" value="AZB26172.1"/>
    <property type="molecule type" value="Genomic_DNA"/>
</dbReference>
<dbReference type="InterPro" id="IPR014004">
    <property type="entry name" value="Transpt-assoc_nodulatn_dom_bac"/>
</dbReference>